<comment type="caution">
    <text evidence="1">The sequence shown here is derived from an EMBL/GenBank/DDBJ whole genome shotgun (WGS) entry which is preliminary data.</text>
</comment>
<dbReference type="AlphaFoldDB" id="A0A917PHL7"/>
<sequence>MTHTTTTQTDRQAAALGLHWTHHPIMDMAIAGMTVFAGKEHPEDVTASDISAFKTWALQYYFTPELTSWIAVVFTINFLNTTFSDEKKRAVLVGVIDAYQHPNGLPVPCAFFPELPAQQRVSRDLFPMLMGRGPMNFFPDGQPGVPLSGLAITALQGLAVAAPLVSGKAMVVAADDERALMALVIRWQGKLKQRANDSYLLSEKGQGWTSPKTRVIEGLREPLRALADAPVAQGGQFQRLRGGLTVHHLSNSGQGPDVRIFPLSHPALAFLQTAEQRHSAAWNALVARSTWAARKGKDPVDGQSVGIYEDLFLLPDRASSFLKRHLKPPFDAVLKPTAAADSAAVTARKTKGRTVSPAPPRPPVQLAQLWALTSTFLKEIVAMDKARLEALSTVGDELATWIADEEDMGLFRKLYEARRPATLRAVLLSASLERVKRDLPPFLTLERYQDLFMEGEERARADFYLSRDLLKMRLIERLHADERKPLVRNKAALEDIDVPTPDLTETAEGDE</sequence>
<protein>
    <submittedName>
        <fullName evidence="1">CRISPR-associated protein Cst1</fullName>
    </submittedName>
</protein>
<organism evidence="1 2">
    <name type="scientific">Deinococcus aquiradiocola</name>
    <dbReference type="NCBI Taxonomy" id="393059"/>
    <lineage>
        <taxon>Bacteria</taxon>
        <taxon>Thermotogati</taxon>
        <taxon>Deinococcota</taxon>
        <taxon>Deinococci</taxon>
        <taxon>Deinococcales</taxon>
        <taxon>Deinococcaceae</taxon>
        <taxon>Deinococcus</taxon>
    </lineage>
</organism>
<keyword evidence="2" id="KW-1185">Reference proteome</keyword>
<dbReference type="EMBL" id="BMOE01000007">
    <property type="protein sequence ID" value="GGJ78385.1"/>
    <property type="molecule type" value="Genomic_DNA"/>
</dbReference>
<dbReference type="RefSeq" id="WP_188963416.1">
    <property type="nucleotide sequence ID" value="NZ_BMOE01000007.1"/>
</dbReference>
<evidence type="ECO:0000313" key="1">
    <source>
        <dbReference type="EMBL" id="GGJ78385.1"/>
    </source>
</evidence>
<gene>
    <name evidence="1" type="ORF">GCM10008939_22870</name>
</gene>
<dbReference type="Proteomes" id="UP000635726">
    <property type="component" value="Unassembled WGS sequence"/>
</dbReference>
<reference evidence="1" key="2">
    <citation type="submission" date="2020-09" db="EMBL/GenBank/DDBJ databases">
        <authorList>
            <person name="Sun Q."/>
            <person name="Ohkuma M."/>
        </authorList>
    </citation>
    <scope>NUCLEOTIDE SEQUENCE</scope>
    <source>
        <strain evidence="1">JCM 14371</strain>
    </source>
</reference>
<evidence type="ECO:0000313" key="2">
    <source>
        <dbReference type="Proteomes" id="UP000635726"/>
    </source>
</evidence>
<proteinExistence type="predicted"/>
<reference evidence="1" key="1">
    <citation type="journal article" date="2014" name="Int. J. Syst. Evol. Microbiol.">
        <title>Complete genome sequence of Corynebacterium casei LMG S-19264T (=DSM 44701T), isolated from a smear-ripened cheese.</title>
        <authorList>
            <consortium name="US DOE Joint Genome Institute (JGI-PGF)"/>
            <person name="Walter F."/>
            <person name="Albersmeier A."/>
            <person name="Kalinowski J."/>
            <person name="Ruckert C."/>
        </authorList>
    </citation>
    <scope>NUCLEOTIDE SEQUENCE</scope>
    <source>
        <strain evidence="1">JCM 14371</strain>
    </source>
</reference>
<accession>A0A917PHL7</accession>
<name>A0A917PHL7_9DEIO</name>